<comment type="cofactor">
    <cofactor evidence="1">
        <name>siroheme</name>
        <dbReference type="ChEBI" id="CHEBI:60052"/>
    </cofactor>
</comment>
<dbReference type="SUPFAM" id="SSF56014">
    <property type="entry name" value="Nitrite and sulphite reductase 4Fe-4S domain-like"/>
    <property type="match status" value="1"/>
</dbReference>
<dbReference type="GO" id="GO:0050661">
    <property type="term" value="F:NADP binding"/>
    <property type="evidence" value="ECO:0007669"/>
    <property type="project" value="InterPro"/>
</dbReference>
<dbReference type="CDD" id="cd19944">
    <property type="entry name" value="NirB_Fer2_BFD-like_2"/>
    <property type="match status" value="1"/>
</dbReference>
<evidence type="ECO:0000256" key="7">
    <source>
        <dbReference type="ARBA" id="ARBA00022630"/>
    </source>
</evidence>
<sequence>MNKEKVLLIGNGMAGLRFIEELLETAPKTFDITIIGEETGLSYNRMKLSSYLQGEAGGPELYIHPLQWYEDHHIELITGTKALYVDQENRVVRTDDGTEVAFDKAVIATGSKAYIPPVQGADKENVFVFRTMKDCEEILDQADTFQKAAVIGGGLLGLEAARGLLNRGLDVTVVHRGPFLMNRQLDEMAAGLLQEELEKQGMHFLFSAETKAIKGLEQADELLFEDGTSLAVDAVVMAAGIKPQIELAGASGIPVNKGIIVNDWMETEAEGIYALGECAEHRGTTYGLVAPLYEQAKVLAASVSGKKERDYSGSAVYTRLKIPGVEVFSAGSLEEESDSYVLQLFDEKENQYRKIIMKEDMVQGAVLYGSTNMSASLQQWIKTRKPLSEKEKQQLLSVNDSTKSRIKTLSSHAAVCHCNNVSKGTIIKEVQTRGLCTAEEVKACTGASSSCGGCRPVVEELLDYMQSDEFNEHIEKIPFCECTDLEEEEVVSLLQDRMPSSLKEAYQMPGWKTDKGCGTCREALPYYLYMISPAYFSAETGKADTYENIIERSDGSLAVHIPGKGGGFSLSEWESAAETASACGVDFLKPLPDGSIEISPVDPGLLETAAEKLGLQRMGLPGNRFPAVQIRSLEKVECACTKQPEQEMAVWLEKRMELLPFPTQPFIRMSSCSHNCADIQSGHAGILYQNEKWELRVAVEEKNHILFSFAEQQTVLYMLESVLLYYRISAGYGETLSRWVERVTMVHIREVLFQEANAAVLLEQKDEEQQRIKELMLQQGGHICQS</sequence>
<name>A0A419V4A5_9BACL</name>
<keyword evidence="10" id="KW-0560">Oxidoreductase</keyword>
<dbReference type="InterPro" id="IPR052034">
    <property type="entry name" value="NasD-like"/>
</dbReference>
<dbReference type="InterPro" id="IPR007419">
    <property type="entry name" value="BFD-like_2Fe2S-bd_dom"/>
</dbReference>
<feature type="domain" description="BFD-like [2Fe-2S]-binding" evidence="13">
    <location>
        <begin position="415"/>
        <end position="463"/>
    </location>
</feature>
<keyword evidence="6" id="KW-0349">Heme</keyword>
<dbReference type="Gene3D" id="3.30.413.10">
    <property type="entry name" value="Sulfite Reductase Hemoprotein, domain 1"/>
    <property type="match status" value="1"/>
</dbReference>
<keyword evidence="7" id="KW-0285">Flavoprotein</keyword>
<evidence type="ECO:0000259" key="15">
    <source>
        <dbReference type="Pfam" id="PF18267"/>
    </source>
</evidence>
<keyword evidence="17" id="KW-1185">Reference proteome</keyword>
<gene>
    <name evidence="16" type="ORF">ATL39_1615</name>
</gene>
<evidence type="ECO:0000256" key="1">
    <source>
        <dbReference type="ARBA" id="ARBA00001929"/>
    </source>
</evidence>
<evidence type="ECO:0000259" key="14">
    <source>
        <dbReference type="Pfam" id="PF07992"/>
    </source>
</evidence>
<keyword evidence="11" id="KW-0408">Iron</keyword>
<dbReference type="GO" id="GO:0051536">
    <property type="term" value="F:iron-sulfur cluster binding"/>
    <property type="evidence" value="ECO:0007669"/>
    <property type="project" value="UniProtKB-KW"/>
</dbReference>
<dbReference type="InterPro" id="IPR016156">
    <property type="entry name" value="FAD/NAD-linked_Rdtase_dimer_sf"/>
</dbReference>
<accession>A0A419V4A5</accession>
<dbReference type="Pfam" id="PF04324">
    <property type="entry name" value="Fer2_BFD"/>
    <property type="match status" value="1"/>
</dbReference>
<dbReference type="InterPro" id="IPR041854">
    <property type="entry name" value="BFD-like_2Fe2S-bd_dom_sf"/>
</dbReference>
<comment type="cofactor">
    <cofactor evidence="3">
        <name>FAD</name>
        <dbReference type="ChEBI" id="CHEBI:57692"/>
    </cofactor>
</comment>
<dbReference type="NCBIfam" id="TIGR02374">
    <property type="entry name" value="nitri_red_nirB"/>
    <property type="match status" value="1"/>
</dbReference>
<dbReference type="PRINTS" id="PR00411">
    <property type="entry name" value="PNDRDTASEI"/>
</dbReference>
<feature type="domain" description="FAD/NAD(P)-binding" evidence="14">
    <location>
        <begin position="5"/>
        <end position="282"/>
    </location>
</feature>
<dbReference type="Pfam" id="PF18267">
    <property type="entry name" value="Rubredoxin_C"/>
    <property type="match status" value="1"/>
</dbReference>
<feature type="domain" description="NADH-rubredoxin oxidoreductase C-terminal" evidence="15">
    <location>
        <begin position="318"/>
        <end position="384"/>
    </location>
</feature>
<dbReference type="Gene3D" id="3.50.50.60">
    <property type="entry name" value="FAD/NAD(P)-binding domain"/>
    <property type="match status" value="2"/>
</dbReference>
<reference evidence="16 17" key="1">
    <citation type="submission" date="2018-09" db="EMBL/GenBank/DDBJ databases">
        <title>Genomic Encyclopedia of Archaeal and Bacterial Type Strains, Phase II (KMG-II): from individual species to whole genera.</title>
        <authorList>
            <person name="Goeker M."/>
        </authorList>
    </citation>
    <scope>NUCLEOTIDE SEQUENCE [LARGE SCALE GENOMIC DNA]</scope>
    <source>
        <strain evidence="16 17">DSM 17008</strain>
    </source>
</reference>
<dbReference type="Gene3D" id="1.10.10.1100">
    <property type="entry name" value="BFD-like [2Fe-2S]-binding domain"/>
    <property type="match status" value="1"/>
</dbReference>
<dbReference type="PRINTS" id="PR00368">
    <property type="entry name" value="FADPNR"/>
</dbReference>
<dbReference type="AlphaFoldDB" id="A0A419V4A5"/>
<dbReference type="InterPro" id="IPR036188">
    <property type="entry name" value="FAD/NAD-bd_sf"/>
</dbReference>
<comment type="similarity">
    <text evidence="5">Belongs to the nitrite and sulfite reductase 4Fe-4S domain family.</text>
</comment>
<proteinExistence type="inferred from homology"/>
<dbReference type="SUPFAM" id="SSF51905">
    <property type="entry name" value="FAD/NAD(P)-binding domain"/>
    <property type="match status" value="2"/>
</dbReference>
<dbReference type="InterPro" id="IPR041575">
    <property type="entry name" value="Rubredoxin_C"/>
</dbReference>
<evidence type="ECO:0000259" key="13">
    <source>
        <dbReference type="Pfam" id="PF04324"/>
    </source>
</evidence>
<evidence type="ECO:0000256" key="6">
    <source>
        <dbReference type="ARBA" id="ARBA00022617"/>
    </source>
</evidence>
<dbReference type="CDD" id="cd19943">
    <property type="entry name" value="NirB_Fer2_BFD-like_1"/>
    <property type="match status" value="1"/>
</dbReference>
<dbReference type="GO" id="GO:0098809">
    <property type="term" value="F:nitrite reductase activity"/>
    <property type="evidence" value="ECO:0007669"/>
    <property type="project" value="InterPro"/>
</dbReference>
<dbReference type="RefSeq" id="WP_120192802.1">
    <property type="nucleotide sequence ID" value="NZ_RAPK01000008.1"/>
</dbReference>
<evidence type="ECO:0000256" key="3">
    <source>
        <dbReference type="ARBA" id="ARBA00001974"/>
    </source>
</evidence>
<keyword evidence="9" id="KW-0274">FAD</keyword>
<evidence type="ECO:0000256" key="5">
    <source>
        <dbReference type="ARBA" id="ARBA00010429"/>
    </source>
</evidence>
<dbReference type="InterPro" id="IPR023753">
    <property type="entry name" value="FAD/NAD-binding_dom"/>
</dbReference>
<dbReference type="OrthoDB" id="9792592at2"/>
<evidence type="ECO:0000256" key="12">
    <source>
        <dbReference type="ARBA" id="ARBA00023014"/>
    </source>
</evidence>
<dbReference type="GO" id="GO:0050660">
    <property type="term" value="F:flavin adenine dinucleotide binding"/>
    <property type="evidence" value="ECO:0007669"/>
    <property type="project" value="InterPro"/>
</dbReference>
<dbReference type="EMBL" id="RAPK01000008">
    <property type="protein sequence ID" value="RKD73323.1"/>
    <property type="molecule type" value="Genomic_DNA"/>
</dbReference>
<evidence type="ECO:0000256" key="9">
    <source>
        <dbReference type="ARBA" id="ARBA00022827"/>
    </source>
</evidence>
<evidence type="ECO:0000313" key="16">
    <source>
        <dbReference type="EMBL" id="RKD73323.1"/>
    </source>
</evidence>
<dbReference type="InterPro" id="IPR012744">
    <property type="entry name" value="Nitri_red_NirB"/>
</dbReference>
<keyword evidence="8" id="KW-0479">Metal-binding</keyword>
<dbReference type="GO" id="GO:0042128">
    <property type="term" value="P:nitrate assimilation"/>
    <property type="evidence" value="ECO:0007669"/>
    <property type="project" value="InterPro"/>
</dbReference>
<evidence type="ECO:0000256" key="8">
    <source>
        <dbReference type="ARBA" id="ARBA00022723"/>
    </source>
</evidence>
<dbReference type="Gene3D" id="3.30.390.30">
    <property type="match status" value="1"/>
</dbReference>
<evidence type="ECO:0000256" key="2">
    <source>
        <dbReference type="ARBA" id="ARBA00001966"/>
    </source>
</evidence>
<dbReference type="GO" id="GO:0046872">
    <property type="term" value="F:metal ion binding"/>
    <property type="evidence" value="ECO:0007669"/>
    <property type="project" value="UniProtKB-KW"/>
</dbReference>
<dbReference type="PANTHER" id="PTHR43809">
    <property type="entry name" value="NITRITE REDUCTASE (NADH) LARGE SUBUNIT"/>
    <property type="match status" value="1"/>
</dbReference>
<dbReference type="PANTHER" id="PTHR43809:SF1">
    <property type="entry name" value="NITRITE REDUCTASE (NADH) LARGE SUBUNIT"/>
    <property type="match status" value="1"/>
</dbReference>
<protein>
    <submittedName>
        <fullName evidence="16">Nitrite reductase (NADH) large subunit</fullName>
    </submittedName>
</protein>
<evidence type="ECO:0000313" key="17">
    <source>
        <dbReference type="Proteomes" id="UP000285120"/>
    </source>
</evidence>
<dbReference type="InterPro" id="IPR045854">
    <property type="entry name" value="NO2/SO3_Rdtase_4Fe4S_sf"/>
</dbReference>
<evidence type="ECO:0000256" key="11">
    <source>
        <dbReference type="ARBA" id="ARBA00023004"/>
    </source>
</evidence>
<comment type="pathway">
    <text evidence="4">Nitrogen metabolism; nitrate reduction (assimilation).</text>
</comment>
<evidence type="ECO:0000256" key="4">
    <source>
        <dbReference type="ARBA" id="ARBA00005096"/>
    </source>
</evidence>
<dbReference type="Proteomes" id="UP000285120">
    <property type="component" value="Unassembled WGS sequence"/>
</dbReference>
<comment type="caution">
    <text evidence="16">The sequence shown here is derived from an EMBL/GenBank/DDBJ whole genome shotgun (WGS) entry which is preliminary data.</text>
</comment>
<comment type="cofactor">
    <cofactor evidence="2">
        <name>[4Fe-4S] cluster</name>
        <dbReference type="ChEBI" id="CHEBI:49883"/>
    </cofactor>
</comment>
<dbReference type="Pfam" id="PF07992">
    <property type="entry name" value="Pyr_redox_2"/>
    <property type="match status" value="1"/>
</dbReference>
<dbReference type="FunFam" id="3.50.50.60:FF:000033">
    <property type="entry name" value="Nitrite reductase [NAD(P)H], large subunit"/>
    <property type="match status" value="1"/>
</dbReference>
<organism evidence="16 17">
    <name type="scientific">Sinobaca qinghaiensis</name>
    <dbReference type="NCBI Taxonomy" id="342944"/>
    <lineage>
        <taxon>Bacteria</taxon>
        <taxon>Bacillati</taxon>
        <taxon>Bacillota</taxon>
        <taxon>Bacilli</taxon>
        <taxon>Bacillales</taxon>
        <taxon>Sporolactobacillaceae</taxon>
        <taxon>Sinobaca</taxon>
    </lineage>
</organism>
<keyword evidence="12" id="KW-0411">Iron-sulfur</keyword>
<evidence type="ECO:0000256" key="10">
    <source>
        <dbReference type="ARBA" id="ARBA00023002"/>
    </source>
</evidence>